<evidence type="ECO:0000256" key="1">
    <source>
        <dbReference type="SAM" id="Phobius"/>
    </source>
</evidence>
<name>A0ABD0QB58_CIRMR</name>
<accession>A0ABD0QB58</accession>
<sequence length="55" mass="6233">MDVCALLHSFALMAVLSRRRRKAIGEVWPKYCCFIASFMVLQYLLCIGLPPALCI</sequence>
<protein>
    <submittedName>
        <fullName evidence="2">Uncharacterized protein</fullName>
    </submittedName>
</protein>
<keyword evidence="1" id="KW-0472">Membrane</keyword>
<proteinExistence type="predicted"/>
<evidence type="ECO:0000313" key="2">
    <source>
        <dbReference type="EMBL" id="KAL0183488.1"/>
    </source>
</evidence>
<evidence type="ECO:0000313" key="3">
    <source>
        <dbReference type="Proteomes" id="UP001529510"/>
    </source>
</evidence>
<feature type="non-terminal residue" evidence="2">
    <location>
        <position position="55"/>
    </location>
</feature>
<keyword evidence="3" id="KW-1185">Reference proteome</keyword>
<dbReference type="EMBL" id="JAMKFB020000009">
    <property type="protein sequence ID" value="KAL0183488.1"/>
    <property type="molecule type" value="Genomic_DNA"/>
</dbReference>
<keyword evidence="1" id="KW-1133">Transmembrane helix</keyword>
<dbReference type="PANTHER" id="PTHR47049">
    <property type="entry name" value="PIEZO-TYPE MECHANOSENSITIVE ION CHANNEL HOMOLOG"/>
    <property type="match status" value="1"/>
</dbReference>
<comment type="caution">
    <text evidence="2">The sequence shown here is derived from an EMBL/GenBank/DDBJ whole genome shotgun (WGS) entry which is preliminary data.</text>
</comment>
<dbReference type="AlphaFoldDB" id="A0ABD0QB58"/>
<keyword evidence="1" id="KW-0812">Transmembrane</keyword>
<dbReference type="InterPro" id="IPR027272">
    <property type="entry name" value="Piezo"/>
</dbReference>
<gene>
    <name evidence="2" type="ORF">M9458_019184</name>
</gene>
<organism evidence="2 3">
    <name type="scientific">Cirrhinus mrigala</name>
    <name type="common">Mrigala</name>
    <dbReference type="NCBI Taxonomy" id="683832"/>
    <lineage>
        <taxon>Eukaryota</taxon>
        <taxon>Metazoa</taxon>
        <taxon>Chordata</taxon>
        <taxon>Craniata</taxon>
        <taxon>Vertebrata</taxon>
        <taxon>Euteleostomi</taxon>
        <taxon>Actinopterygii</taxon>
        <taxon>Neopterygii</taxon>
        <taxon>Teleostei</taxon>
        <taxon>Ostariophysi</taxon>
        <taxon>Cypriniformes</taxon>
        <taxon>Cyprinidae</taxon>
        <taxon>Labeoninae</taxon>
        <taxon>Labeonini</taxon>
        <taxon>Cirrhinus</taxon>
    </lineage>
</organism>
<dbReference type="PANTHER" id="PTHR47049:SF7">
    <property type="entry name" value="PIEZO-TYPE MECHANOSENSITIVE ION CHANNEL COMPONENT 2 ISOFORM X1"/>
    <property type="match status" value="1"/>
</dbReference>
<reference evidence="2 3" key="1">
    <citation type="submission" date="2024-05" db="EMBL/GenBank/DDBJ databases">
        <title>Genome sequencing and assembly of Indian major carp, Cirrhinus mrigala (Hamilton, 1822).</title>
        <authorList>
            <person name="Mohindra V."/>
            <person name="Chowdhury L.M."/>
            <person name="Lal K."/>
            <person name="Jena J.K."/>
        </authorList>
    </citation>
    <scope>NUCLEOTIDE SEQUENCE [LARGE SCALE GENOMIC DNA]</scope>
    <source>
        <strain evidence="2">CM1030</strain>
        <tissue evidence="2">Blood</tissue>
    </source>
</reference>
<dbReference type="Proteomes" id="UP001529510">
    <property type="component" value="Unassembled WGS sequence"/>
</dbReference>
<feature type="transmembrane region" description="Helical" evidence="1">
    <location>
        <begin position="27"/>
        <end position="49"/>
    </location>
</feature>